<accession>A0AAE3A1T5</accession>
<comment type="similarity">
    <text evidence="3">Belongs to the Maf family. YhdE subfamily.</text>
</comment>
<dbReference type="PANTHER" id="PTHR43213:SF5">
    <property type="entry name" value="BIFUNCTIONAL DTTP_UTP PYROPHOSPHATASE_METHYLTRANSFERASE PROTEIN-RELATED"/>
    <property type="match status" value="1"/>
</dbReference>
<dbReference type="GO" id="GO:0005737">
    <property type="term" value="C:cytoplasm"/>
    <property type="evidence" value="ECO:0007669"/>
    <property type="project" value="UniProtKB-SubCell"/>
</dbReference>
<feature type="site" description="Important for substrate specificity" evidence="3">
    <location>
        <position position="87"/>
    </location>
</feature>
<comment type="caution">
    <text evidence="3">Lacks conserved residue(s) required for the propagation of feature annotation.</text>
</comment>
<dbReference type="Proteomes" id="UP001197795">
    <property type="component" value="Unassembled WGS sequence"/>
</dbReference>
<comment type="cofactor">
    <cofactor evidence="1 3">
        <name>a divalent metal cation</name>
        <dbReference type="ChEBI" id="CHEBI:60240"/>
    </cofactor>
</comment>
<protein>
    <recommendedName>
        <fullName evidence="3">dTTP/UTP pyrophosphatase</fullName>
        <shortName evidence="3">dTTPase/UTPase</shortName>
        <ecNumber evidence="3">3.6.1.9</ecNumber>
    </recommendedName>
    <alternativeName>
        <fullName evidence="3">Nucleoside triphosphate pyrophosphatase</fullName>
    </alternativeName>
    <alternativeName>
        <fullName evidence="3">Nucleotide pyrophosphatase</fullName>
        <shortName evidence="3">Nucleotide PPase</shortName>
    </alternativeName>
</protein>
<evidence type="ECO:0000256" key="3">
    <source>
        <dbReference type="HAMAP-Rule" id="MF_00528"/>
    </source>
</evidence>
<comment type="catalytic activity">
    <reaction evidence="3">
        <text>UTP + H2O = UMP + diphosphate + H(+)</text>
        <dbReference type="Rhea" id="RHEA:29395"/>
        <dbReference type="ChEBI" id="CHEBI:15377"/>
        <dbReference type="ChEBI" id="CHEBI:15378"/>
        <dbReference type="ChEBI" id="CHEBI:33019"/>
        <dbReference type="ChEBI" id="CHEBI:46398"/>
        <dbReference type="ChEBI" id="CHEBI:57865"/>
        <dbReference type="EC" id="3.6.1.9"/>
    </reaction>
</comment>
<dbReference type="GO" id="GO:0047429">
    <property type="term" value="F:nucleoside triphosphate diphosphatase activity"/>
    <property type="evidence" value="ECO:0007669"/>
    <property type="project" value="UniProtKB-EC"/>
</dbReference>
<reference evidence="4 5" key="1">
    <citation type="submission" date="2021-10" db="EMBL/GenBank/DDBJ databases">
        <title>Anaerobic single-cell dispensing facilitates the cultivation of human gut bacteria.</title>
        <authorList>
            <person name="Afrizal A."/>
        </authorList>
    </citation>
    <scope>NUCLEOTIDE SEQUENCE [LARGE SCALE GENOMIC DNA]</scope>
    <source>
        <strain evidence="4 5">CLA-AA-H273</strain>
    </source>
</reference>
<evidence type="ECO:0000256" key="2">
    <source>
        <dbReference type="ARBA" id="ARBA00022801"/>
    </source>
</evidence>
<evidence type="ECO:0000313" key="4">
    <source>
        <dbReference type="EMBL" id="MCC2120754.1"/>
    </source>
</evidence>
<keyword evidence="3" id="KW-0546">Nucleotide metabolism</keyword>
<dbReference type="NCBIfam" id="TIGR00172">
    <property type="entry name" value="maf"/>
    <property type="match status" value="1"/>
</dbReference>
<keyword evidence="3" id="KW-0963">Cytoplasm</keyword>
<dbReference type="PANTHER" id="PTHR43213">
    <property type="entry name" value="BIFUNCTIONAL DTTP/UTP PYROPHOSPHATASE/METHYLTRANSFERASE PROTEIN-RELATED"/>
    <property type="match status" value="1"/>
</dbReference>
<dbReference type="PIRSF" id="PIRSF006305">
    <property type="entry name" value="Maf"/>
    <property type="match status" value="1"/>
</dbReference>
<comment type="caution">
    <text evidence="4">The sequence shown here is derived from an EMBL/GenBank/DDBJ whole genome shotgun (WGS) entry which is preliminary data.</text>
</comment>
<dbReference type="Gene3D" id="3.90.950.10">
    <property type="match status" value="1"/>
</dbReference>
<dbReference type="HAMAP" id="MF_00528">
    <property type="entry name" value="Maf"/>
    <property type="match status" value="1"/>
</dbReference>
<dbReference type="Pfam" id="PF02545">
    <property type="entry name" value="Maf"/>
    <property type="match status" value="1"/>
</dbReference>
<keyword evidence="5" id="KW-1185">Reference proteome</keyword>
<comment type="function">
    <text evidence="3">Nucleoside triphosphate pyrophosphatase that hydrolyzes dTTP and UTP. May have a dual role in cell division arrest and in preventing the incorporation of modified nucleotides into cellular nucleic acids.</text>
</comment>
<evidence type="ECO:0000313" key="5">
    <source>
        <dbReference type="Proteomes" id="UP001197795"/>
    </source>
</evidence>
<gene>
    <name evidence="4" type="ORF">LKD75_14355</name>
</gene>
<dbReference type="GO" id="GO:0009117">
    <property type="term" value="P:nucleotide metabolic process"/>
    <property type="evidence" value="ECO:0007669"/>
    <property type="project" value="UniProtKB-KW"/>
</dbReference>
<keyword evidence="2 3" id="KW-0378">Hydrolase</keyword>
<feature type="site" description="Important for substrate specificity" evidence="3">
    <location>
        <position position="173"/>
    </location>
</feature>
<feature type="site" description="Important for substrate specificity" evidence="3">
    <location>
        <position position="13"/>
    </location>
</feature>
<sequence length="208" mass="22786">MNKKIILASASPRRRELLTQIGLDFDVVVSETEEKITSTEPAKVVEELSAQKAEAVWEKLAVSGVCDPEQKSGETTMTDLFVLGADTVVACDGKILGKPADTEAAAAMLTMLQGRGHEVYTGVTILYEENGERKTLTFHEKTIVHFYPMTDAQIREYVATGDPMDKAGAYGIQGFCARYIRGIEGDYNNVVGLPVGRVYQELHGLRLV</sequence>
<name>A0AAE3A1T5_9FIRM</name>
<dbReference type="RefSeq" id="WP_227733732.1">
    <property type="nucleotide sequence ID" value="NZ_JAJEPV010000043.1"/>
</dbReference>
<dbReference type="AlphaFoldDB" id="A0AAE3A1T5"/>
<comment type="catalytic activity">
    <reaction evidence="3">
        <text>dTTP + H2O = dTMP + diphosphate + H(+)</text>
        <dbReference type="Rhea" id="RHEA:28534"/>
        <dbReference type="ChEBI" id="CHEBI:15377"/>
        <dbReference type="ChEBI" id="CHEBI:15378"/>
        <dbReference type="ChEBI" id="CHEBI:33019"/>
        <dbReference type="ChEBI" id="CHEBI:37568"/>
        <dbReference type="ChEBI" id="CHEBI:63528"/>
        <dbReference type="EC" id="3.6.1.9"/>
    </reaction>
</comment>
<organism evidence="4 5">
    <name type="scientific">Waltera acetigignens</name>
    <dbReference type="NCBI Taxonomy" id="2981769"/>
    <lineage>
        <taxon>Bacteria</taxon>
        <taxon>Bacillati</taxon>
        <taxon>Bacillota</taxon>
        <taxon>Clostridia</taxon>
        <taxon>Lachnospirales</taxon>
        <taxon>Lachnospiraceae</taxon>
        <taxon>Waltera</taxon>
    </lineage>
</organism>
<dbReference type="CDD" id="cd00555">
    <property type="entry name" value="Maf"/>
    <property type="match status" value="1"/>
</dbReference>
<comment type="subcellular location">
    <subcellularLocation>
        <location evidence="3">Cytoplasm</location>
    </subcellularLocation>
</comment>
<evidence type="ECO:0000256" key="1">
    <source>
        <dbReference type="ARBA" id="ARBA00001968"/>
    </source>
</evidence>
<dbReference type="EMBL" id="JAJEPV010000043">
    <property type="protein sequence ID" value="MCC2120754.1"/>
    <property type="molecule type" value="Genomic_DNA"/>
</dbReference>
<dbReference type="SUPFAM" id="SSF52972">
    <property type="entry name" value="ITPase-like"/>
    <property type="match status" value="1"/>
</dbReference>
<dbReference type="InterPro" id="IPR029001">
    <property type="entry name" value="ITPase-like_fam"/>
</dbReference>
<proteinExistence type="inferred from homology"/>
<dbReference type="EC" id="3.6.1.9" evidence="3"/>
<dbReference type="InterPro" id="IPR003697">
    <property type="entry name" value="Maf-like"/>
</dbReference>
<feature type="active site" description="Proton acceptor" evidence="3">
    <location>
        <position position="86"/>
    </location>
</feature>